<dbReference type="EMBL" id="AMRG01000010">
    <property type="protein sequence ID" value="EKE82938.1"/>
    <property type="molecule type" value="Genomic_DNA"/>
</dbReference>
<feature type="signal peptide" evidence="1">
    <location>
        <begin position="1"/>
        <end position="22"/>
    </location>
</feature>
<dbReference type="Pfam" id="PF18998">
    <property type="entry name" value="Flg_new_2"/>
    <property type="match status" value="2"/>
</dbReference>
<dbReference type="OrthoDB" id="6396340at2"/>
<evidence type="ECO:0000256" key="1">
    <source>
        <dbReference type="SAM" id="SignalP"/>
    </source>
</evidence>
<comment type="caution">
    <text evidence="4">The sequence shown here is derived from an EMBL/GenBank/DDBJ whole genome shotgun (WGS) entry which is preliminary data.</text>
</comment>
<accession>K2K5P9</accession>
<dbReference type="eggNOG" id="COG1879">
    <property type="taxonomic scope" value="Bacteria"/>
</dbReference>
<evidence type="ECO:0000259" key="2">
    <source>
        <dbReference type="Pfam" id="PF13290"/>
    </source>
</evidence>
<sequence>MKLIFSAASFLVAMIQVNVAFAQSVEVDVDTQVQPTAIKLPGDGGGIPSTPSQVAPVNFPSSSNTGSFTISWKNVGASVYELWTSTDNKKYYKQVDTTRTSYKAVGMPHGKLWYRVTACNSANRAYCSHTYAGYTTITLPKLGAPTASPSAATRYNERVSVTLKSSTSGADIYYALNNSPAEKKYSAPLTLTQPTTIKFRARKLGYQASNTVTKNFNVTAAPPSFSINAGTYVGEATLRLSTASSGATIHVTNNGQTSTYNGSPIRLSNHGSADKQFKITAWTSKSGTADSAKITNTYTVKPTYAVTTRLIVGGGTLSPTSRMVERGKTATFTVTSQPGYMVNDIVGCGGSLSGNTYKTAAITAPCEVGARFIERYEISTQAGSGGTISPTSRVVKLAQRSTFSIKPNSGYRIALVTGCGGQLSGTTYSTGAVADNCQIKATFIRQYQLTAKANAGGAISPTSITVDSGQKAVFQVTPNNGYRVLKVSGCGGSLNGNRYTSAAASANCQVEASFIKRINVAASVNGPGRLSPDNLVVDAGSSAEFTVLPNSGAKLVNISGCQGVLLDNIYRINTVTSHCTVQANFARWYRVQALASQGGTVSPSYQEAFAGEQVNFTIHADDGYQIKNALGCDGVRDGSHYKTAPVAMDCQIRVYFESLDSANEVIFIHSDLLGSPIAESDQQGVLQ</sequence>
<protein>
    <recommendedName>
        <fullName evidence="6">Fibronectin type-III domain-containing protein</fullName>
    </recommendedName>
</protein>
<dbReference type="InterPro" id="IPR013783">
    <property type="entry name" value="Ig-like_fold"/>
</dbReference>
<feature type="domain" description="Bacterial repeat" evidence="3">
    <location>
        <begin position="447"/>
        <end position="514"/>
    </location>
</feature>
<dbReference type="PATRIC" id="fig|740709.3.peg.1795"/>
<dbReference type="Pfam" id="PF13290">
    <property type="entry name" value="CHB_HEX_C_1"/>
    <property type="match status" value="1"/>
</dbReference>
<dbReference type="STRING" id="740709.A10D4_08864"/>
<keyword evidence="1" id="KW-0732">Signal</keyword>
<dbReference type="InterPro" id="IPR044060">
    <property type="entry name" value="Bacterial_rp_domain"/>
</dbReference>
<evidence type="ECO:0000313" key="4">
    <source>
        <dbReference type="EMBL" id="EKE82938.1"/>
    </source>
</evidence>
<dbReference type="InterPro" id="IPR059177">
    <property type="entry name" value="GH29D-like_dom"/>
</dbReference>
<feature type="domain" description="Bacterial repeat" evidence="3">
    <location>
        <begin position="589"/>
        <end position="630"/>
    </location>
</feature>
<dbReference type="Proteomes" id="UP000014115">
    <property type="component" value="Unassembled WGS sequence"/>
</dbReference>
<evidence type="ECO:0000259" key="3">
    <source>
        <dbReference type="Pfam" id="PF18998"/>
    </source>
</evidence>
<gene>
    <name evidence="4" type="ORF">A10D4_08864</name>
</gene>
<reference evidence="4 5" key="1">
    <citation type="journal article" date="2012" name="J. Bacteriol.">
        <title>Genome Sequence of Idiomarina xiamenensis Type Strain 10-D-4.</title>
        <authorList>
            <person name="Lai Q."/>
            <person name="Wang L."/>
            <person name="Wang W."/>
            <person name="Shao Z."/>
        </authorList>
    </citation>
    <scope>NUCLEOTIDE SEQUENCE [LARGE SCALE GENOMIC DNA]</scope>
    <source>
        <strain evidence="4 5">10-D-4</strain>
    </source>
</reference>
<proteinExistence type="predicted"/>
<dbReference type="RefSeq" id="WP_008489033.1">
    <property type="nucleotide sequence ID" value="NZ_AMRG01000010.1"/>
</dbReference>
<dbReference type="AlphaFoldDB" id="K2K5P9"/>
<evidence type="ECO:0008006" key="6">
    <source>
        <dbReference type="Google" id="ProtNLM"/>
    </source>
</evidence>
<keyword evidence="5" id="KW-1185">Reference proteome</keyword>
<dbReference type="Gene3D" id="2.60.40.10">
    <property type="entry name" value="Immunoglobulins"/>
    <property type="match status" value="1"/>
</dbReference>
<name>K2K5P9_9GAMM</name>
<organism evidence="4 5">
    <name type="scientific">Idiomarina xiamenensis 10-D-4</name>
    <dbReference type="NCBI Taxonomy" id="740709"/>
    <lineage>
        <taxon>Bacteria</taxon>
        <taxon>Pseudomonadati</taxon>
        <taxon>Pseudomonadota</taxon>
        <taxon>Gammaproteobacteria</taxon>
        <taxon>Alteromonadales</taxon>
        <taxon>Idiomarinaceae</taxon>
        <taxon>Idiomarina</taxon>
    </lineage>
</organism>
<evidence type="ECO:0000313" key="5">
    <source>
        <dbReference type="Proteomes" id="UP000014115"/>
    </source>
</evidence>
<feature type="domain" description="GH29D-like beta-sandwich" evidence="2">
    <location>
        <begin position="152"/>
        <end position="213"/>
    </location>
</feature>
<feature type="chain" id="PRO_5003859547" description="Fibronectin type-III domain-containing protein" evidence="1">
    <location>
        <begin position="23"/>
        <end position="687"/>
    </location>
</feature>